<comment type="similarity">
    <text evidence="1">Belongs to the ATP-dependent AMP-binding enzyme family.</text>
</comment>
<dbReference type="SUPFAM" id="SSF56801">
    <property type="entry name" value="Acetyl-CoA synthetase-like"/>
    <property type="match status" value="1"/>
</dbReference>
<accession>A0A177WFL3</accession>
<feature type="domain" description="AMP-dependent synthetase/ligase" evidence="3">
    <location>
        <begin position="133"/>
        <end position="240"/>
    </location>
</feature>
<evidence type="ECO:0000313" key="5">
    <source>
        <dbReference type="EMBL" id="OAJ38474.1"/>
    </source>
</evidence>
<proteinExistence type="inferred from homology"/>
<evidence type="ECO:0000256" key="2">
    <source>
        <dbReference type="SAM" id="MobiDB-lite"/>
    </source>
</evidence>
<dbReference type="PANTHER" id="PTHR43201">
    <property type="entry name" value="ACYL-COA SYNTHETASE"/>
    <property type="match status" value="1"/>
</dbReference>
<evidence type="ECO:0000259" key="4">
    <source>
        <dbReference type="Pfam" id="PF13193"/>
    </source>
</evidence>
<dbReference type="InterPro" id="IPR025110">
    <property type="entry name" value="AMP-bd_C"/>
</dbReference>
<dbReference type="EMBL" id="DS022301">
    <property type="protein sequence ID" value="OAJ38474.1"/>
    <property type="molecule type" value="Genomic_DNA"/>
</dbReference>
<reference evidence="5 6" key="2">
    <citation type="submission" date="2016-05" db="EMBL/GenBank/DDBJ databases">
        <title>Lineage-specific infection strategies underlie the spectrum of fungal disease in amphibians.</title>
        <authorList>
            <person name="Cuomo C.A."/>
            <person name="Farrer R.A."/>
            <person name="James T."/>
            <person name="Longcore J."/>
            <person name="Birren B."/>
        </authorList>
    </citation>
    <scope>NUCLEOTIDE SEQUENCE [LARGE SCALE GENOMIC DNA]</scope>
    <source>
        <strain evidence="5 6">JEL423</strain>
    </source>
</reference>
<dbReference type="GO" id="GO:0031956">
    <property type="term" value="F:medium-chain fatty acid-CoA ligase activity"/>
    <property type="evidence" value="ECO:0007669"/>
    <property type="project" value="TreeGrafter"/>
</dbReference>
<dbReference type="VEuPathDB" id="FungiDB:BDEG_22396"/>
<dbReference type="InterPro" id="IPR042099">
    <property type="entry name" value="ANL_N_sf"/>
</dbReference>
<gene>
    <name evidence="5" type="ORF">BDEG_22396</name>
</gene>
<dbReference type="Proteomes" id="UP000077115">
    <property type="component" value="Unassembled WGS sequence"/>
</dbReference>
<evidence type="ECO:0000259" key="3">
    <source>
        <dbReference type="Pfam" id="PF00501"/>
    </source>
</evidence>
<reference evidence="5 6" key="1">
    <citation type="submission" date="2006-10" db="EMBL/GenBank/DDBJ databases">
        <title>The Genome Sequence of Batrachochytrium dendrobatidis JEL423.</title>
        <authorList>
            <consortium name="The Broad Institute Genome Sequencing Platform"/>
            <person name="Birren B."/>
            <person name="Lander E."/>
            <person name="Galagan J."/>
            <person name="Cuomo C."/>
            <person name="Devon K."/>
            <person name="Jaffe D."/>
            <person name="Butler J."/>
            <person name="Alvarez P."/>
            <person name="Gnerre S."/>
            <person name="Grabherr M."/>
            <person name="Kleber M."/>
            <person name="Mauceli E."/>
            <person name="Brockman W."/>
            <person name="Young S."/>
            <person name="LaButti K."/>
            <person name="Sykes S."/>
            <person name="DeCaprio D."/>
            <person name="Crawford M."/>
            <person name="Koehrsen M."/>
            <person name="Engels R."/>
            <person name="Montgomery P."/>
            <person name="Pearson M."/>
            <person name="Howarth C."/>
            <person name="Larson L."/>
            <person name="White J."/>
            <person name="O'Leary S."/>
            <person name="Kodira C."/>
            <person name="Zeng Q."/>
            <person name="Yandava C."/>
            <person name="Alvarado L."/>
            <person name="Longcore J."/>
            <person name="James T."/>
        </authorList>
    </citation>
    <scope>NUCLEOTIDE SEQUENCE [LARGE SCALE GENOMIC DNA]</scope>
    <source>
        <strain evidence="5 6">JEL423</strain>
    </source>
</reference>
<protein>
    <recommendedName>
        <fullName evidence="7">AMP-dependent synthetase/ligase domain-containing protein</fullName>
    </recommendedName>
</protein>
<dbReference type="PRINTS" id="PR01217">
    <property type="entry name" value="PRICHEXTENSN"/>
</dbReference>
<dbReference type="Gene3D" id="3.40.50.12780">
    <property type="entry name" value="N-terminal domain of ligase-like"/>
    <property type="match status" value="2"/>
</dbReference>
<dbReference type="PANTHER" id="PTHR43201:SF8">
    <property type="entry name" value="ACYL-COA SYNTHETASE FAMILY MEMBER 3"/>
    <property type="match status" value="1"/>
</dbReference>
<name>A0A177WFL3_BATDL</name>
<sequence>MSLLRMQTFHRLLVNTTQKSPSPTLLKHLDIRSRFPSVWRSSASTLRYQPLSTIFCQQVSFPDIGLFRTAVSNISKIAIAIPSNNNTSNSSKTEAHSTCEQFSYGDLLHDTVIIQSLLLYANKKTRSKISDLKEQRVAYLMPRGYDYVKCMSGIWAAGGIAVPLCSSHPVQELSYTIQDSGAEIVLYHSTFNDRITDLKRQLPNIQWISSNELTLYQKPKAIDVELQDFDMSRGAMLIYTRHGIINALLCALWSGATCEFTADSKFNAKDIWQRWECSQRDLTLFMAVPTIYAKLAASFEEMSVEKQNECAQICKQFRVMVSGSSALPTSLFQQWEKITDHRLLERYGMTEVGMALGNPLEGPRIPGEVGNVLPGVQIMLQSPSTSADITHIPDEPGSLLIRGPQVFSRYWNKPDTTLESFVEPGHWFKTGDVACRTQTGTFKILGRASMDIIKTGGFKVSALDIERELYDHPDIEEVAVVGVPDPEWGERTRTITLDCLRSWLTSRLASYKIPTKLVFIEEIPRNTMGKVYSQKQVCAEKWFQRYALVYRPRPLPPEKPPPRPPEKPPPRPPEKPPPLPPENPPPLPPEKPPPRPPEKPPPRPPEKPPPRPPEKPPPLPPRPPRFSTMPWRPSGLDTTQ</sequence>
<dbReference type="InterPro" id="IPR000873">
    <property type="entry name" value="AMP-dep_synth/lig_dom"/>
</dbReference>
<evidence type="ECO:0008006" key="7">
    <source>
        <dbReference type="Google" id="ProtNLM"/>
    </source>
</evidence>
<organism evidence="5 6">
    <name type="scientific">Batrachochytrium dendrobatidis (strain JEL423)</name>
    <dbReference type="NCBI Taxonomy" id="403673"/>
    <lineage>
        <taxon>Eukaryota</taxon>
        <taxon>Fungi</taxon>
        <taxon>Fungi incertae sedis</taxon>
        <taxon>Chytridiomycota</taxon>
        <taxon>Chytridiomycota incertae sedis</taxon>
        <taxon>Chytridiomycetes</taxon>
        <taxon>Rhizophydiales</taxon>
        <taxon>Rhizophydiales incertae sedis</taxon>
        <taxon>Batrachochytrium</taxon>
    </lineage>
</organism>
<feature type="domain" description="AMP-binding enzyme C-terminal" evidence="4">
    <location>
        <begin position="465"/>
        <end position="530"/>
    </location>
</feature>
<evidence type="ECO:0000313" key="6">
    <source>
        <dbReference type="Proteomes" id="UP000077115"/>
    </source>
</evidence>
<feature type="region of interest" description="Disordered" evidence="2">
    <location>
        <begin position="553"/>
        <end position="640"/>
    </location>
</feature>
<feature type="compositionally biased region" description="Basic and acidic residues" evidence="2">
    <location>
        <begin position="592"/>
        <end position="614"/>
    </location>
</feature>
<dbReference type="eggNOG" id="KOG1176">
    <property type="taxonomic scope" value="Eukaryota"/>
</dbReference>
<dbReference type="Pfam" id="PF00501">
    <property type="entry name" value="AMP-binding"/>
    <property type="match status" value="2"/>
</dbReference>
<dbReference type="InterPro" id="IPR045851">
    <property type="entry name" value="AMP-bd_C_sf"/>
</dbReference>
<feature type="domain" description="AMP-dependent synthetase/ligase" evidence="3">
    <location>
        <begin position="243"/>
        <end position="411"/>
    </location>
</feature>
<dbReference type="AlphaFoldDB" id="A0A177WFL3"/>
<feature type="compositionally biased region" description="Pro residues" evidence="2">
    <location>
        <begin position="615"/>
        <end position="624"/>
    </location>
</feature>
<dbReference type="STRING" id="403673.A0A177WFL3"/>
<feature type="compositionally biased region" description="Basic and acidic residues" evidence="2">
    <location>
        <begin position="560"/>
        <end position="574"/>
    </location>
</feature>
<dbReference type="Pfam" id="PF13193">
    <property type="entry name" value="AMP-binding_C"/>
    <property type="match status" value="1"/>
</dbReference>
<dbReference type="GO" id="GO:0006631">
    <property type="term" value="P:fatty acid metabolic process"/>
    <property type="evidence" value="ECO:0007669"/>
    <property type="project" value="TreeGrafter"/>
</dbReference>
<dbReference type="OrthoDB" id="2962993at2759"/>
<dbReference type="Gene3D" id="3.30.300.30">
    <property type="match status" value="1"/>
</dbReference>
<feature type="compositionally biased region" description="Pro residues" evidence="2">
    <location>
        <begin position="575"/>
        <end position="591"/>
    </location>
</feature>
<evidence type="ECO:0000256" key="1">
    <source>
        <dbReference type="ARBA" id="ARBA00006432"/>
    </source>
</evidence>